<evidence type="ECO:0000259" key="6">
    <source>
        <dbReference type="Pfam" id="PF22003"/>
    </source>
</evidence>
<dbReference type="SUPFAM" id="SSF49401">
    <property type="entry name" value="Bacterial adhesins"/>
    <property type="match status" value="1"/>
</dbReference>
<dbReference type="Gene3D" id="2.60.40.1090">
    <property type="entry name" value="Fimbrial-type adhesion domain"/>
    <property type="match status" value="1"/>
</dbReference>
<dbReference type="GO" id="GO:0009289">
    <property type="term" value="C:pilus"/>
    <property type="evidence" value="ECO:0007669"/>
    <property type="project" value="UniProtKB-SubCell"/>
</dbReference>
<accession>A0A2S4RPZ9</accession>
<dbReference type="PANTHER" id="PTHR33420">
    <property type="entry name" value="FIMBRIAL SUBUNIT ELFA-RELATED"/>
    <property type="match status" value="1"/>
</dbReference>
<organism evidence="7 8">
    <name type="scientific">Citrobacter amalonaticus</name>
    <dbReference type="NCBI Taxonomy" id="35703"/>
    <lineage>
        <taxon>Bacteria</taxon>
        <taxon>Pseudomonadati</taxon>
        <taxon>Pseudomonadota</taxon>
        <taxon>Gammaproteobacteria</taxon>
        <taxon>Enterobacterales</taxon>
        <taxon>Enterobacteriaceae</taxon>
        <taxon>Citrobacter</taxon>
    </lineage>
</organism>
<dbReference type="Gene3D" id="2.60.40.3310">
    <property type="match status" value="1"/>
</dbReference>
<dbReference type="GO" id="GO:0043709">
    <property type="term" value="P:cell adhesion involved in single-species biofilm formation"/>
    <property type="evidence" value="ECO:0007669"/>
    <property type="project" value="TreeGrafter"/>
</dbReference>
<gene>
    <name evidence="7" type="ORF">C3430_26970</name>
</gene>
<dbReference type="OrthoDB" id="6052505at2"/>
<dbReference type="RefSeq" id="WP_103776769.1">
    <property type="nucleotide sequence ID" value="NZ_PQLX01000020.1"/>
</dbReference>
<feature type="chain" id="PRO_5015453413" description="MrkD-like receptor binding domain-containing protein" evidence="5">
    <location>
        <begin position="27"/>
        <end position="355"/>
    </location>
</feature>
<evidence type="ECO:0000256" key="4">
    <source>
        <dbReference type="ARBA" id="ARBA00023263"/>
    </source>
</evidence>
<evidence type="ECO:0000256" key="2">
    <source>
        <dbReference type="ARBA" id="ARBA00006671"/>
    </source>
</evidence>
<dbReference type="InterPro" id="IPR008966">
    <property type="entry name" value="Adhesion_dom_sf"/>
</dbReference>
<dbReference type="InterPro" id="IPR054160">
    <property type="entry name" value="MrkD_recept-bd"/>
</dbReference>
<keyword evidence="4" id="KW-0281">Fimbrium</keyword>
<evidence type="ECO:0000256" key="3">
    <source>
        <dbReference type="ARBA" id="ARBA00022729"/>
    </source>
</evidence>
<comment type="caution">
    <text evidence="7">The sequence shown here is derived from an EMBL/GenBank/DDBJ whole genome shotgun (WGS) entry which is preliminary data.</text>
</comment>
<evidence type="ECO:0000256" key="5">
    <source>
        <dbReference type="SAM" id="SignalP"/>
    </source>
</evidence>
<proteinExistence type="inferred from homology"/>
<evidence type="ECO:0000313" key="8">
    <source>
        <dbReference type="Proteomes" id="UP000237003"/>
    </source>
</evidence>
<dbReference type="EMBL" id="PQLX01000020">
    <property type="protein sequence ID" value="POU59120.1"/>
    <property type="molecule type" value="Genomic_DNA"/>
</dbReference>
<name>A0A2S4RPZ9_CITAM</name>
<reference evidence="7 8" key="1">
    <citation type="submission" date="2018-01" db="EMBL/GenBank/DDBJ databases">
        <title>Complete genome sequences of 14 Citrobacter spp. isolated from plant in Canada.</title>
        <authorList>
            <person name="Bhandare S.G."/>
            <person name="Colavecchio A."/>
            <person name="Jeukens J."/>
            <person name="Emond-Rheault J.-G."/>
            <person name="Freschi L."/>
            <person name="Hamel J."/>
            <person name="Kukavica-Ibrulj I."/>
            <person name="Levesque R."/>
            <person name="Goodridge L."/>
        </authorList>
    </citation>
    <scope>NUCLEOTIDE SEQUENCE [LARGE SCALE GENOMIC DNA]</scope>
    <source>
        <strain evidence="7 8">S1285</strain>
    </source>
</reference>
<comment type="similarity">
    <text evidence="2">Belongs to the fimbrial protein family.</text>
</comment>
<dbReference type="PANTHER" id="PTHR33420:SF3">
    <property type="entry name" value="FIMBRIAL SUBUNIT ELFA"/>
    <property type="match status" value="1"/>
</dbReference>
<dbReference type="InterPro" id="IPR036937">
    <property type="entry name" value="Adhesion_dom_fimbrial_sf"/>
</dbReference>
<evidence type="ECO:0000313" key="7">
    <source>
        <dbReference type="EMBL" id="POU59120.1"/>
    </source>
</evidence>
<keyword evidence="3 5" id="KW-0732">Signal</keyword>
<dbReference type="AlphaFoldDB" id="A0A2S4RPZ9"/>
<sequence>MKTLNKYGLHLLLVLGGLLFSLHCMAVCTTNNQYTVQIPLQAATFSVGQDFPVGSNIRVQQVRGYGTVTVNCTKSGTFVRMSLSGGTLYAGQSNIYQTGVNGLGIRFKSTFENKYYPVNSTYLGGQVNPDGWLAFGIELVKMGPVTAGTVNTALFPQVRIDAIDADNIPARVAYHTITGSFTLQTPTCTTPNFTWDLGTTNTTVLKNQGDVTSWRDTPVTLTGCSVFLGNNSNGSYTSYGITGYNTGAVSEGGGGTGTNKLTMTLAPNTTAIDTSNGIVSLDSAATASGFGVQVATKQSGTYIPLDLSSSIVVTPAVGDSSGTVSFPLGARIIRTSNSVMPGNISTSLTYIINYQ</sequence>
<feature type="signal peptide" evidence="5">
    <location>
        <begin position="1"/>
        <end position="26"/>
    </location>
</feature>
<dbReference type="Proteomes" id="UP000237003">
    <property type="component" value="Unassembled WGS sequence"/>
</dbReference>
<protein>
    <recommendedName>
        <fullName evidence="6">MrkD-like receptor binding domain-containing protein</fullName>
    </recommendedName>
</protein>
<evidence type="ECO:0000256" key="1">
    <source>
        <dbReference type="ARBA" id="ARBA00004561"/>
    </source>
</evidence>
<feature type="domain" description="MrkD-like receptor binding" evidence="6">
    <location>
        <begin position="46"/>
        <end position="152"/>
    </location>
</feature>
<comment type="subcellular location">
    <subcellularLocation>
        <location evidence="1">Fimbrium</location>
    </subcellularLocation>
</comment>
<dbReference type="InterPro" id="IPR050263">
    <property type="entry name" value="Bact_Fimbrial_Adh_Pro"/>
</dbReference>
<dbReference type="Pfam" id="PF22003">
    <property type="entry name" value="MrkDrd"/>
    <property type="match status" value="1"/>
</dbReference>